<proteinExistence type="predicted"/>
<evidence type="ECO:0008006" key="4">
    <source>
        <dbReference type="Google" id="ProtNLM"/>
    </source>
</evidence>
<keyword evidence="1" id="KW-0472">Membrane</keyword>
<comment type="caution">
    <text evidence="2">The sequence shown here is derived from an EMBL/GenBank/DDBJ whole genome shotgun (WGS) entry which is preliminary data.</text>
</comment>
<name>A0A841L7T8_9SPHN</name>
<evidence type="ECO:0000313" key="3">
    <source>
        <dbReference type="Proteomes" id="UP000538147"/>
    </source>
</evidence>
<accession>A0A841L7T8</accession>
<keyword evidence="1" id="KW-1133">Transmembrane helix</keyword>
<feature type="transmembrane region" description="Helical" evidence="1">
    <location>
        <begin position="80"/>
        <end position="100"/>
    </location>
</feature>
<feature type="transmembrane region" description="Helical" evidence="1">
    <location>
        <begin position="120"/>
        <end position="142"/>
    </location>
</feature>
<organism evidence="2 3">
    <name type="scientific">Polymorphobacter multimanifer</name>
    <dbReference type="NCBI Taxonomy" id="1070431"/>
    <lineage>
        <taxon>Bacteria</taxon>
        <taxon>Pseudomonadati</taxon>
        <taxon>Pseudomonadota</taxon>
        <taxon>Alphaproteobacteria</taxon>
        <taxon>Sphingomonadales</taxon>
        <taxon>Sphingosinicellaceae</taxon>
        <taxon>Polymorphobacter</taxon>
    </lineage>
</organism>
<keyword evidence="3" id="KW-1185">Reference proteome</keyword>
<dbReference type="EMBL" id="JACIIV010000021">
    <property type="protein sequence ID" value="MBB6228634.1"/>
    <property type="molecule type" value="Genomic_DNA"/>
</dbReference>
<sequence length="149" mass="16111">MTRVVDHPAFNIAIFALLLSLPWEFGQMWLYAGVGQMSHLQGIGICSAATVGDAMIMLAAFGIVALGARSQDWVRAPTRAQVAGFVLIGLAVTVAVEVFATRSSSIFSWRYAATMPVTPFLGVGFAPILMWLIVPLLVLWFVRRQIGAS</sequence>
<gene>
    <name evidence="2" type="ORF">FHS79_002824</name>
</gene>
<keyword evidence="1" id="KW-0812">Transmembrane</keyword>
<dbReference type="RefSeq" id="WP_184201315.1">
    <property type="nucleotide sequence ID" value="NZ_BMOX01000004.1"/>
</dbReference>
<feature type="transmembrane region" description="Helical" evidence="1">
    <location>
        <begin position="12"/>
        <end position="30"/>
    </location>
</feature>
<dbReference type="Proteomes" id="UP000538147">
    <property type="component" value="Unassembled WGS sequence"/>
</dbReference>
<dbReference type="AlphaFoldDB" id="A0A841L7T8"/>
<reference evidence="2 3" key="1">
    <citation type="submission" date="2020-08" db="EMBL/GenBank/DDBJ databases">
        <title>Genomic Encyclopedia of Type Strains, Phase IV (KMG-IV): sequencing the most valuable type-strain genomes for metagenomic binning, comparative biology and taxonomic classification.</title>
        <authorList>
            <person name="Goeker M."/>
        </authorList>
    </citation>
    <scope>NUCLEOTIDE SEQUENCE [LARGE SCALE GENOMIC DNA]</scope>
    <source>
        <strain evidence="2 3">DSM 102189</strain>
    </source>
</reference>
<protein>
    <recommendedName>
        <fullName evidence="4">Rod shape-determining protein MreD</fullName>
    </recommendedName>
</protein>
<feature type="transmembrane region" description="Helical" evidence="1">
    <location>
        <begin position="42"/>
        <end position="68"/>
    </location>
</feature>
<evidence type="ECO:0000256" key="1">
    <source>
        <dbReference type="SAM" id="Phobius"/>
    </source>
</evidence>
<evidence type="ECO:0000313" key="2">
    <source>
        <dbReference type="EMBL" id="MBB6228634.1"/>
    </source>
</evidence>